<feature type="compositionally biased region" description="Polar residues" evidence="1">
    <location>
        <begin position="62"/>
        <end position="73"/>
    </location>
</feature>
<protein>
    <submittedName>
        <fullName evidence="3">Uncharacterized protein LOC100899629</fullName>
    </submittedName>
</protein>
<keyword evidence="2" id="KW-1185">Reference proteome</keyword>
<reference evidence="3" key="1">
    <citation type="submission" date="2025-08" db="UniProtKB">
        <authorList>
            <consortium name="RefSeq"/>
        </authorList>
    </citation>
    <scope>IDENTIFICATION</scope>
</reference>
<dbReference type="Proteomes" id="UP000694867">
    <property type="component" value="Unplaced"/>
</dbReference>
<evidence type="ECO:0000256" key="1">
    <source>
        <dbReference type="SAM" id="MobiDB-lite"/>
    </source>
</evidence>
<name>A0AAJ6QMZ6_9ACAR</name>
<feature type="region of interest" description="Disordered" evidence="1">
    <location>
        <begin position="53"/>
        <end position="119"/>
    </location>
</feature>
<gene>
    <name evidence="3" type="primary">LOC100899629</name>
</gene>
<dbReference type="AlphaFoldDB" id="A0AAJ6QMZ6"/>
<dbReference type="KEGG" id="goe:100899629"/>
<organism evidence="2 3">
    <name type="scientific">Galendromus occidentalis</name>
    <name type="common">western predatory mite</name>
    <dbReference type="NCBI Taxonomy" id="34638"/>
    <lineage>
        <taxon>Eukaryota</taxon>
        <taxon>Metazoa</taxon>
        <taxon>Ecdysozoa</taxon>
        <taxon>Arthropoda</taxon>
        <taxon>Chelicerata</taxon>
        <taxon>Arachnida</taxon>
        <taxon>Acari</taxon>
        <taxon>Parasitiformes</taxon>
        <taxon>Mesostigmata</taxon>
        <taxon>Gamasina</taxon>
        <taxon>Phytoseioidea</taxon>
        <taxon>Phytoseiidae</taxon>
        <taxon>Typhlodrominae</taxon>
        <taxon>Galendromus</taxon>
    </lineage>
</organism>
<accession>A0AAJ6QMZ6</accession>
<dbReference type="RefSeq" id="XP_003738151.1">
    <property type="nucleotide sequence ID" value="XM_003738103.1"/>
</dbReference>
<dbReference type="GeneID" id="100899629"/>
<evidence type="ECO:0000313" key="3">
    <source>
        <dbReference type="RefSeq" id="XP_003738151.1"/>
    </source>
</evidence>
<evidence type="ECO:0000313" key="2">
    <source>
        <dbReference type="Proteomes" id="UP000694867"/>
    </source>
</evidence>
<feature type="region of interest" description="Disordered" evidence="1">
    <location>
        <begin position="1"/>
        <end position="38"/>
    </location>
</feature>
<proteinExistence type="predicted"/>
<sequence length="186" mass="21463">MPPRRRFEKPKTEAPRPVLDTEVEAPNPKHSAVPQKEYEKEKISLEYPALGEMRLEKKQSRRTPLTFKQTPQRIQKRTKHHSIDSSTPSESLAITKCPWSPNNKSDGKDAPSIQKSQSFEETMKLEMRYKEHMARFSLDKADAEDRAIADLAVVYEIDRNPDERVSIKREIVGEVTAPVWSVNPLR</sequence>